<dbReference type="Proteomes" id="UP000830375">
    <property type="component" value="Unassembled WGS sequence"/>
</dbReference>
<dbReference type="SUPFAM" id="SSF54160">
    <property type="entry name" value="Chromo domain-like"/>
    <property type="match status" value="1"/>
</dbReference>
<dbReference type="EMBL" id="JACTAM010000019">
    <property type="protein sequence ID" value="KAI2652519.1"/>
    <property type="molecule type" value="Genomic_DNA"/>
</dbReference>
<keyword evidence="5" id="KW-1185">Reference proteome</keyword>
<feature type="domain" description="Chromo" evidence="3">
    <location>
        <begin position="368"/>
        <end position="426"/>
    </location>
</feature>
<reference evidence="4 5" key="1">
    <citation type="submission" date="2022-01" db="EMBL/GenBank/DDBJ databases">
        <title>A high-quality chromosome-level genome assembly of rohu carp, Labeo rohita.</title>
        <authorList>
            <person name="Arick M.A. II"/>
            <person name="Hsu C.-Y."/>
            <person name="Magbanua Z."/>
            <person name="Pechanova O."/>
            <person name="Grover C."/>
            <person name="Miller E."/>
            <person name="Thrash A."/>
            <person name="Ezzel L."/>
            <person name="Alam S."/>
            <person name="Benzie J."/>
            <person name="Hamilton M."/>
            <person name="Karsi A."/>
            <person name="Lawrence M.L."/>
            <person name="Peterson D.G."/>
        </authorList>
    </citation>
    <scope>NUCLEOTIDE SEQUENCE [LARGE SCALE GENOMIC DNA]</scope>
    <source>
        <strain evidence="5">BAU-BD-2019</strain>
        <tissue evidence="4">Blood</tissue>
    </source>
</reference>
<evidence type="ECO:0000313" key="4">
    <source>
        <dbReference type="EMBL" id="KAI2652519.1"/>
    </source>
</evidence>
<dbReference type="PROSITE" id="PS50013">
    <property type="entry name" value="CHROMO_2"/>
    <property type="match status" value="1"/>
</dbReference>
<evidence type="ECO:0000256" key="1">
    <source>
        <dbReference type="ARBA" id="ARBA00004123"/>
    </source>
</evidence>
<protein>
    <recommendedName>
        <fullName evidence="3">Chromo domain-containing protein</fullName>
    </recommendedName>
</protein>
<dbReference type="SMART" id="SM00298">
    <property type="entry name" value="CHROMO"/>
    <property type="match status" value="1"/>
</dbReference>
<proteinExistence type="predicted"/>
<dbReference type="InterPro" id="IPR023780">
    <property type="entry name" value="Chromo_domain"/>
</dbReference>
<dbReference type="InterPro" id="IPR016197">
    <property type="entry name" value="Chromo-like_dom_sf"/>
</dbReference>
<feature type="region of interest" description="Disordered" evidence="2">
    <location>
        <begin position="344"/>
        <end position="363"/>
    </location>
</feature>
<organism evidence="4 5">
    <name type="scientific">Labeo rohita</name>
    <name type="common">Indian major carp</name>
    <name type="synonym">Cyprinus rohita</name>
    <dbReference type="NCBI Taxonomy" id="84645"/>
    <lineage>
        <taxon>Eukaryota</taxon>
        <taxon>Metazoa</taxon>
        <taxon>Chordata</taxon>
        <taxon>Craniata</taxon>
        <taxon>Vertebrata</taxon>
        <taxon>Euteleostomi</taxon>
        <taxon>Actinopterygii</taxon>
        <taxon>Neopterygii</taxon>
        <taxon>Teleostei</taxon>
        <taxon>Ostariophysi</taxon>
        <taxon>Cypriniformes</taxon>
        <taxon>Cyprinidae</taxon>
        <taxon>Labeoninae</taxon>
        <taxon>Labeonini</taxon>
        <taxon>Labeo</taxon>
    </lineage>
</organism>
<gene>
    <name evidence="4" type="ORF">H4Q32_005754</name>
</gene>
<evidence type="ECO:0000256" key="2">
    <source>
        <dbReference type="SAM" id="MobiDB-lite"/>
    </source>
</evidence>
<comment type="caution">
    <text evidence="4">The sequence shown here is derived from an EMBL/GenBank/DDBJ whole genome shotgun (WGS) entry which is preliminary data.</text>
</comment>
<evidence type="ECO:0000259" key="3">
    <source>
        <dbReference type="PROSITE" id="PS50013"/>
    </source>
</evidence>
<dbReference type="InterPro" id="IPR000953">
    <property type="entry name" value="Chromo/chromo_shadow_dom"/>
</dbReference>
<dbReference type="Gene3D" id="2.40.50.40">
    <property type="match status" value="1"/>
</dbReference>
<comment type="subcellular location">
    <subcellularLocation>
        <location evidence="1">Nucleus</location>
    </subcellularLocation>
</comment>
<accession>A0ABQ8LPD2</accession>
<name>A0ABQ8LPD2_LABRO</name>
<evidence type="ECO:0000313" key="5">
    <source>
        <dbReference type="Proteomes" id="UP000830375"/>
    </source>
</evidence>
<dbReference type="Pfam" id="PF00385">
    <property type="entry name" value="Chromo"/>
    <property type="match status" value="1"/>
</dbReference>
<dbReference type="InterPro" id="IPR056924">
    <property type="entry name" value="SH3_Tf2-1"/>
</dbReference>
<sequence>MHSTQSAAGLKVSTLGLPESREVRVPQNHHPFPWIHHHPCWSSDGPEEGGCSTELATPNYHQGDAAVPGVRKLVQAIHIPLQPTFSTSHLNDPTKEQELGLPKLAKPFKISNKPFVWPQLSHIQTPISASWWRWIQLPWEQAPFCPNGEVNPLYSIHVRSFQRNCPRRSRTMMWGTENFWPSSSPLKSGGIGLEDAKRLNPRQARWALFFTRFRFTITYRPGNKYTKADALFCLHQPDPQPDKQEPILPASVFVSPITWALDSQIEAATRTEPGPPGGPEGKIFVPTSLCHSLLDSVHTSPGSGHPDNPIYRPGDRIWLSTRDIRLRLPSKKLSPRYIGPFPIARQINESTRRPPPPPPPKIISDNIFGVHKILDSWRRGGRLQYLVDWEGYSPKERSWVDRDDILYPTLLSDFHQAHPDRPAPRARGHPRCRSPDITYLQHI</sequence>
<dbReference type="Pfam" id="PF24626">
    <property type="entry name" value="SH3_Tf2-1"/>
    <property type="match status" value="1"/>
</dbReference>